<accession>A0A328CDV7</accession>
<name>A0A328CDV7_9DELT</name>
<dbReference type="OrthoDB" id="5509303at2"/>
<dbReference type="Proteomes" id="UP000249169">
    <property type="component" value="Unassembled WGS sequence"/>
</dbReference>
<protein>
    <submittedName>
        <fullName evidence="2">Uncharacterized protein</fullName>
    </submittedName>
</protein>
<organism evidence="2 3">
    <name type="scientific">Lujinxingia litoralis</name>
    <dbReference type="NCBI Taxonomy" id="2211119"/>
    <lineage>
        <taxon>Bacteria</taxon>
        <taxon>Deltaproteobacteria</taxon>
        <taxon>Bradymonadales</taxon>
        <taxon>Lujinxingiaceae</taxon>
        <taxon>Lujinxingia</taxon>
    </lineage>
</organism>
<proteinExistence type="predicted"/>
<comment type="caution">
    <text evidence="2">The sequence shown here is derived from an EMBL/GenBank/DDBJ whole genome shotgun (WGS) entry which is preliminary data.</text>
</comment>
<evidence type="ECO:0000313" key="2">
    <source>
        <dbReference type="EMBL" id="RAL25229.1"/>
    </source>
</evidence>
<sequence>MSQVRGALFSWVALTVFLLASVASAQDYRFQDWSDVSSVCPSCASTSFDVIELTSGQEVRGNVVAINGDFYTVERFGEIRTVPTTEVSAVSWKGGSEPAGLEGLDQIVLNNGHVLTGELVVENEAPAYMQLRNKLNDNTFTVFSSQAAAVYKDGQKQ</sequence>
<gene>
    <name evidence="2" type="ORF">DL240_03185</name>
</gene>
<keyword evidence="3" id="KW-1185">Reference proteome</keyword>
<feature type="signal peptide" evidence="1">
    <location>
        <begin position="1"/>
        <end position="25"/>
    </location>
</feature>
<evidence type="ECO:0000256" key="1">
    <source>
        <dbReference type="SAM" id="SignalP"/>
    </source>
</evidence>
<reference evidence="2 3" key="1">
    <citation type="submission" date="2018-05" db="EMBL/GenBank/DDBJ databases">
        <title>Lujinxingia marina gen. nov. sp. nov., a new facultative anaerobic member of the class Deltaproteobacteria, and proposal of Lujinxingaceae fam. nov.</title>
        <authorList>
            <person name="Li C.-M."/>
        </authorList>
    </citation>
    <scope>NUCLEOTIDE SEQUENCE [LARGE SCALE GENOMIC DNA]</scope>
    <source>
        <strain evidence="2 3">B210</strain>
    </source>
</reference>
<dbReference type="EMBL" id="QHKO01000001">
    <property type="protein sequence ID" value="RAL25229.1"/>
    <property type="molecule type" value="Genomic_DNA"/>
</dbReference>
<dbReference type="RefSeq" id="WP_111728401.1">
    <property type="nucleotide sequence ID" value="NZ_QHKO01000001.1"/>
</dbReference>
<feature type="chain" id="PRO_5016313479" evidence="1">
    <location>
        <begin position="26"/>
        <end position="157"/>
    </location>
</feature>
<evidence type="ECO:0000313" key="3">
    <source>
        <dbReference type="Proteomes" id="UP000249169"/>
    </source>
</evidence>
<dbReference type="AlphaFoldDB" id="A0A328CDV7"/>
<keyword evidence="1" id="KW-0732">Signal</keyword>